<dbReference type="RefSeq" id="XP_018147580.1">
    <property type="nucleotide sequence ID" value="XM_018293401.1"/>
</dbReference>
<feature type="chain" id="PRO_5008102233" evidence="1">
    <location>
        <begin position="23"/>
        <end position="199"/>
    </location>
</feature>
<protein>
    <submittedName>
        <fullName evidence="2">Uncharacterized protein</fullName>
    </submittedName>
</protein>
<keyword evidence="1" id="KW-0732">Signal</keyword>
<evidence type="ECO:0000313" key="2">
    <source>
        <dbReference type="EMBL" id="OAQ71043.1"/>
    </source>
</evidence>
<gene>
    <name evidence="2" type="ORF">VFPPC_15648</name>
</gene>
<sequence length="199" mass="22233">MGCWNRSWPLLLHSMYLDVAKCLSSCEETRRRFLTAHSIRRNQYHGQYVLKPIEETNQHIPHLIPPEKKTVTAKHTPYLCRNYPFPSASTSQSSILQNRVSYLQPSLTVHQPNQPQPPGPAACSVIPSLVSTRAHGNKSGSTKIPQTFFCLSTSGQMGVGCPSKTPLHCQLRRDKAPSHVNVADKTLAIRESIPLFLIP</sequence>
<organism evidence="2 3">
    <name type="scientific">Pochonia chlamydosporia 170</name>
    <dbReference type="NCBI Taxonomy" id="1380566"/>
    <lineage>
        <taxon>Eukaryota</taxon>
        <taxon>Fungi</taxon>
        <taxon>Dikarya</taxon>
        <taxon>Ascomycota</taxon>
        <taxon>Pezizomycotina</taxon>
        <taxon>Sordariomycetes</taxon>
        <taxon>Hypocreomycetidae</taxon>
        <taxon>Hypocreales</taxon>
        <taxon>Clavicipitaceae</taxon>
        <taxon>Pochonia</taxon>
    </lineage>
</organism>
<feature type="signal peptide" evidence="1">
    <location>
        <begin position="1"/>
        <end position="22"/>
    </location>
</feature>
<dbReference type="EMBL" id="LSBJ02000002">
    <property type="protein sequence ID" value="OAQ71043.1"/>
    <property type="molecule type" value="Genomic_DNA"/>
</dbReference>
<evidence type="ECO:0000313" key="3">
    <source>
        <dbReference type="Proteomes" id="UP000078397"/>
    </source>
</evidence>
<dbReference type="Proteomes" id="UP000078397">
    <property type="component" value="Unassembled WGS sequence"/>
</dbReference>
<dbReference type="AlphaFoldDB" id="A0A179G129"/>
<comment type="caution">
    <text evidence="2">The sequence shown here is derived from an EMBL/GenBank/DDBJ whole genome shotgun (WGS) entry which is preliminary data.</text>
</comment>
<accession>A0A179G129</accession>
<dbReference type="KEGG" id="pchm:VFPPC_15648"/>
<evidence type="ECO:0000256" key="1">
    <source>
        <dbReference type="SAM" id="SignalP"/>
    </source>
</evidence>
<name>A0A179G129_METCM</name>
<proteinExistence type="predicted"/>
<dbReference type="GeneID" id="28857395"/>
<reference evidence="2 3" key="1">
    <citation type="journal article" date="2016" name="PLoS Pathog.">
        <title>Biosynthesis of antibiotic leucinostatins in bio-control fungus Purpureocillium lilacinum and their inhibition on phytophthora revealed by genome mining.</title>
        <authorList>
            <person name="Wang G."/>
            <person name="Liu Z."/>
            <person name="Lin R."/>
            <person name="Li E."/>
            <person name="Mao Z."/>
            <person name="Ling J."/>
            <person name="Yang Y."/>
            <person name="Yin W.B."/>
            <person name="Xie B."/>
        </authorList>
    </citation>
    <scope>NUCLEOTIDE SEQUENCE [LARGE SCALE GENOMIC DNA]</scope>
    <source>
        <strain evidence="2">170</strain>
    </source>
</reference>
<keyword evidence="3" id="KW-1185">Reference proteome</keyword>